<dbReference type="Proteomes" id="UP000785679">
    <property type="component" value="Unassembled WGS sequence"/>
</dbReference>
<organism evidence="2 3">
    <name type="scientific">Halteria grandinella</name>
    <dbReference type="NCBI Taxonomy" id="5974"/>
    <lineage>
        <taxon>Eukaryota</taxon>
        <taxon>Sar</taxon>
        <taxon>Alveolata</taxon>
        <taxon>Ciliophora</taxon>
        <taxon>Intramacronucleata</taxon>
        <taxon>Spirotrichea</taxon>
        <taxon>Stichotrichia</taxon>
        <taxon>Sporadotrichida</taxon>
        <taxon>Halteriidae</taxon>
        <taxon>Halteria</taxon>
    </lineage>
</organism>
<dbReference type="AlphaFoldDB" id="A0A8J8NNE5"/>
<dbReference type="EMBL" id="RRYP01010251">
    <property type="protein sequence ID" value="TNV78503.1"/>
    <property type="molecule type" value="Genomic_DNA"/>
</dbReference>
<protein>
    <submittedName>
        <fullName evidence="2">Uncharacterized protein</fullName>
    </submittedName>
</protein>
<feature type="compositionally biased region" description="Polar residues" evidence="1">
    <location>
        <begin position="1"/>
        <end position="17"/>
    </location>
</feature>
<evidence type="ECO:0000313" key="3">
    <source>
        <dbReference type="Proteomes" id="UP000785679"/>
    </source>
</evidence>
<name>A0A8J8NNE5_HALGN</name>
<accession>A0A8J8NNE5</accession>
<feature type="region of interest" description="Disordered" evidence="1">
    <location>
        <begin position="1"/>
        <end position="74"/>
    </location>
</feature>
<keyword evidence="3" id="KW-1185">Reference proteome</keyword>
<evidence type="ECO:0000313" key="2">
    <source>
        <dbReference type="EMBL" id="TNV78503.1"/>
    </source>
</evidence>
<proteinExistence type="predicted"/>
<sequence>MSEITTEVSTDQQSISATRDKLTGETKSTVSSSLNPSSSSATPSSQAQPQCKESIASSDQVAPKQEQASKDKYRVENPSQVALLAAPKHTSTVSKLTAWYYAVWNKKVGPISNRSPDKQINKNYLKLTSESGTIGDKVITATYMISTTLMLIVATSKYNHRINIKAIDHKINKQRMLNFENSLWQSQLEEQRHMNIRSQEAQRHSNNAQLEEQSHTNSMIRMRTQHQHELSMLSLRQSANIPLPDQRQVLSTSEETPSCKMPGITFVTLFEDSVGQDDTLEKRRVIADIVLAQFRMRIDQNVQNGGFEQCLQIYQKRKANDQILTSRRKLNDSIFISLRGHGDDAYLFRRSLQEEEYLLGWALEQETLIHNGLIQYEVKDASKVSMPVDFRGEVTEAAKKVCQDLGMLKDDDSYRPL</sequence>
<feature type="compositionally biased region" description="Low complexity" evidence="1">
    <location>
        <begin position="26"/>
        <end position="50"/>
    </location>
</feature>
<comment type="caution">
    <text evidence="2">The sequence shown here is derived from an EMBL/GenBank/DDBJ whole genome shotgun (WGS) entry which is preliminary data.</text>
</comment>
<reference evidence="2" key="1">
    <citation type="submission" date="2019-06" db="EMBL/GenBank/DDBJ databases">
        <authorList>
            <person name="Zheng W."/>
        </authorList>
    </citation>
    <scope>NUCLEOTIDE SEQUENCE</scope>
    <source>
        <strain evidence="2">QDHG01</strain>
    </source>
</reference>
<evidence type="ECO:0000256" key="1">
    <source>
        <dbReference type="SAM" id="MobiDB-lite"/>
    </source>
</evidence>
<gene>
    <name evidence="2" type="ORF">FGO68_gene3627</name>
</gene>